<feature type="region of interest" description="Disordered" evidence="5">
    <location>
        <begin position="195"/>
        <end position="247"/>
    </location>
</feature>
<feature type="domain" description="RING-type" evidence="7">
    <location>
        <begin position="514"/>
        <end position="555"/>
    </location>
</feature>
<keyword evidence="6" id="KW-0472">Membrane</keyword>
<feature type="compositionally biased region" description="Polar residues" evidence="5">
    <location>
        <begin position="339"/>
        <end position="352"/>
    </location>
</feature>
<evidence type="ECO:0000256" key="2">
    <source>
        <dbReference type="ARBA" id="ARBA00022771"/>
    </source>
</evidence>
<reference evidence="8" key="1">
    <citation type="journal article" date="2005" name="PLoS Biol.">
        <title>The genomes of Oryza sativa: a history of duplications.</title>
        <authorList>
            <person name="Yu J."/>
            <person name="Wang J."/>
            <person name="Lin W."/>
            <person name="Li S."/>
            <person name="Li H."/>
            <person name="Zhou J."/>
            <person name="Ni P."/>
            <person name="Dong W."/>
            <person name="Hu S."/>
            <person name="Zeng C."/>
            <person name="Zhang J."/>
            <person name="Zhang Y."/>
            <person name="Li R."/>
            <person name="Xu Z."/>
            <person name="Li S."/>
            <person name="Li X."/>
            <person name="Zheng H."/>
            <person name="Cong L."/>
            <person name="Lin L."/>
            <person name="Yin J."/>
            <person name="Geng J."/>
            <person name="Li G."/>
            <person name="Shi J."/>
            <person name="Liu J."/>
            <person name="Lv H."/>
            <person name="Li J."/>
            <person name="Wang J."/>
            <person name="Deng Y."/>
            <person name="Ran L."/>
            <person name="Shi X."/>
            <person name="Wang X."/>
            <person name="Wu Q."/>
            <person name="Li C."/>
            <person name="Ren X."/>
            <person name="Wang J."/>
            <person name="Wang X."/>
            <person name="Li D."/>
            <person name="Liu D."/>
            <person name="Zhang X."/>
            <person name="Ji Z."/>
            <person name="Zhao W."/>
            <person name="Sun Y."/>
            <person name="Zhang Z."/>
            <person name="Bao J."/>
            <person name="Han Y."/>
            <person name="Dong L."/>
            <person name="Ji J."/>
            <person name="Chen P."/>
            <person name="Wu S."/>
            <person name="Liu J."/>
            <person name="Xiao Y."/>
            <person name="Bu D."/>
            <person name="Tan J."/>
            <person name="Yang L."/>
            <person name="Ye C."/>
            <person name="Zhang J."/>
            <person name="Xu J."/>
            <person name="Zhou Y."/>
            <person name="Yu Y."/>
            <person name="Zhang B."/>
            <person name="Zhuang S."/>
            <person name="Wei H."/>
            <person name="Liu B."/>
            <person name="Lei M."/>
            <person name="Yu H."/>
            <person name="Li Y."/>
            <person name="Xu H."/>
            <person name="Wei S."/>
            <person name="He X."/>
            <person name="Fang L."/>
            <person name="Zhang Z."/>
            <person name="Zhang Y."/>
            <person name="Huang X."/>
            <person name="Su Z."/>
            <person name="Tong W."/>
            <person name="Li J."/>
            <person name="Tong Z."/>
            <person name="Li S."/>
            <person name="Ye J."/>
            <person name="Wang L."/>
            <person name="Fang L."/>
            <person name="Lei T."/>
            <person name="Chen C."/>
            <person name="Chen H."/>
            <person name="Xu Z."/>
            <person name="Li H."/>
            <person name="Huang H."/>
            <person name="Zhang F."/>
            <person name="Xu H."/>
            <person name="Li N."/>
            <person name="Zhao C."/>
            <person name="Li S."/>
            <person name="Dong L."/>
            <person name="Huang Y."/>
            <person name="Li L."/>
            <person name="Xi Y."/>
            <person name="Qi Q."/>
            <person name="Li W."/>
            <person name="Zhang B."/>
            <person name="Hu W."/>
            <person name="Zhang Y."/>
            <person name="Tian X."/>
            <person name="Jiao Y."/>
            <person name="Liang X."/>
            <person name="Jin J."/>
            <person name="Gao L."/>
            <person name="Zheng W."/>
            <person name="Hao B."/>
            <person name="Liu S."/>
            <person name="Wang W."/>
            <person name="Yuan L."/>
            <person name="Cao M."/>
            <person name="McDermott J."/>
            <person name="Samudrala R."/>
            <person name="Wang J."/>
            <person name="Wong G.K."/>
            <person name="Yang H."/>
        </authorList>
    </citation>
    <scope>NUCLEOTIDE SEQUENCE [LARGE SCALE GENOMIC DNA]</scope>
</reference>
<feature type="compositionally biased region" description="Basic and acidic residues" evidence="5">
    <location>
        <begin position="205"/>
        <end position="220"/>
    </location>
</feature>
<dbReference type="SUPFAM" id="SSF57850">
    <property type="entry name" value="RING/U-box"/>
    <property type="match status" value="1"/>
</dbReference>
<keyword evidence="1" id="KW-0479">Metal-binding</keyword>
<proteinExistence type="predicted"/>
<dbReference type="SMART" id="SM00744">
    <property type="entry name" value="RINGv"/>
    <property type="match status" value="1"/>
</dbReference>
<dbReference type="InterPro" id="IPR011016">
    <property type="entry name" value="Znf_RING-CH"/>
</dbReference>
<reference evidence="8" key="2">
    <citation type="submission" date="2008-12" db="EMBL/GenBank/DDBJ databases">
        <title>Improved gene annotation of the rice (Oryza sativa) genomes.</title>
        <authorList>
            <person name="Wang J."/>
            <person name="Li R."/>
            <person name="Fan W."/>
            <person name="Huang Q."/>
            <person name="Zhang J."/>
            <person name="Zhou Y."/>
            <person name="Hu Y."/>
            <person name="Zi S."/>
            <person name="Li J."/>
            <person name="Ni P."/>
            <person name="Zheng H."/>
            <person name="Zhang Y."/>
            <person name="Zhao M."/>
            <person name="Hao Q."/>
            <person name="McDermott J."/>
            <person name="Samudrala R."/>
            <person name="Kristiansen K."/>
            <person name="Wong G.K.-S."/>
        </authorList>
    </citation>
    <scope>NUCLEOTIDE SEQUENCE</scope>
</reference>
<feature type="region of interest" description="Disordered" evidence="5">
    <location>
        <begin position="1"/>
        <end position="24"/>
    </location>
</feature>
<gene>
    <name evidence="8" type="ORF">OsJ_28860</name>
</gene>
<dbReference type="EMBL" id="CM000146">
    <property type="protein sequence ID" value="EEE69458.1"/>
    <property type="molecule type" value="Genomic_DNA"/>
</dbReference>
<dbReference type="Pfam" id="PF13639">
    <property type="entry name" value="zf-RING_2"/>
    <property type="match status" value="1"/>
</dbReference>
<keyword evidence="6" id="KW-0812">Transmembrane</keyword>
<feature type="compositionally biased region" description="Low complexity" evidence="5">
    <location>
        <begin position="221"/>
        <end position="239"/>
    </location>
</feature>
<evidence type="ECO:0000256" key="1">
    <source>
        <dbReference type="ARBA" id="ARBA00022723"/>
    </source>
</evidence>
<evidence type="ECO:0000256" key="5">
    <source>
        <dbReference type="SAM" id="MobiDB-lite"/>
    </source>
</evidence>
<feature type="region of interest" description="Disordered" evidence="5">
    <location>
        <begin position="39"/>
        <end position="107"/>
    </location>
</feature>
<name>B9G2W1_ORYSJ</name>
<feature type="transmembrane region" description="Helical" evidence="6">
    <location>
        <begin position="379"/>
        <end position="397"/>
    </location>
</feature>
<dbReference type="InterPro" id="IPR013083">
    <property type="entry name" value="Znf_RING/FYVE/PHD"/>
</dbReference>
<dbReference type="Gene3D" id="3.30.40.10">
    <property type="entry name" value="Zinc/RING finger domain, C3HC4 (zinc finger)"/>
    <property type="match status" value="1"/>
</dbReference>
<dbReference type="Proteomes" id="UP000007752">
    <property type="component" value="Chromosome 9"/>
</dbReference>
<dbReference type="PROSITE" id="PS50089">
    <property type="entry name" value="ZF_RING_2"/>
    <property type="match status" value="1"/>
</dbReference>
<dbReference type="PANTHER" id="PTHR46225">
    <property type="entry name" value="C3H4 TYPE ZINC FINGER PROTEIN"/>
    <property type="match status" value="1"/>
</dbReference>
<dbReference type="GO" id="GO:0008270">
    <property type="term" value="F:zinc ion binding"/>
    <property type="evidence" value="ECO:0007669"/>
    <property type="project" value="UniProtKB-KW"/>
</dbReference>
<dbReference type="PANTHER" id="PTHR46225:SF3">
    <property type="entry name" value="OS09G0323100 PROTEIN"/>
    <property type="match status" value="1"/>
</dbReference>
<keyword evidence="3" id="KW-0862">Zinc</keyword>
<evidence type="ECO:0000259" key="7">
    <source>
        <dbReference type="PROSITE" id="PS50089"/>
    </source>
</evidence>
<feature type="compositionally biased region" description="Polar residues" evidence="5">
    <location>
        <begin position="1"/>
        <end position="13"/>
    </location>
</feature>
<dbReference type="SMART" id="SM00184">
    <property type="entry name" value="RING"/>
    <property type="match status" value="1"/>
</dbReference>
<evidence type="ECO:0000256" key="4">
    <source>
        <dbReference type="PROSITE-ProRule" id="PRU00175"/>
    </source>
</evidence>
<feature type="region of interest" description="Disordered" evidence="5">
    <location>
        <begin position="327"/>
        <end position="352"/>
    </location>
</feature>
<dbReference type="FunFam" id="3.30.40.10:FF:000348">
    <property type="entry name" value="E3 ubiquitin-protein ligase"/>
    <property type="match status" value="1"/>
</dbReference>
<feature type="transmembrane region" description="Helical" evidence="6">
    <location>
        <begin position="297"/>
        <end position="317"/>
    </location>
</feature>
<sequence>MAPHGSSTASPMLSGQEEGAGGSVIASLTPWPFRAWPSYPDRQPLRPPAPRPPFTRHLSRLPPWTDLSRINPLVNHPVHGPRPREPSRGHTPKPQPFTGDEKRHRKTSRVAFAREGHLLCFRFRFPLSSLSPLPRGQPTHRGLEEEEEEVGEIPVGRRLGAESIRAKLEINKSKIFMEHATCDDVHEHAINVSHGETASTSTSHQDLHSDSDDSHQDDRPSTSTQTPSPQSSASTSPTAYNTRNLSFPRRDSMYGHGRSIWNSGLWISFELVIYVVQIVAAIFVLVFSRDEHPHAPLFAWIIGYTIGCIASIPLICWRCAHRNRPSEQEPEQPPAAYPNLTSSQSSEGRNQRSSGTVLHFGCITISCPRPSILAYHFKTAVDCFFAVWFVVGNVWIFGGHSTLSDSQEAPNMYRLCLAFLALSCVGYAIPFVMCAAICCCFPCLISLLRLQEDLGHTRGATQELIDALPTYKFKPKRSKMWVDHASSSENLSEGGILGPGTKKERIVSAEDAVCCICLTKYGDDDELRELPCTHFFHVQCVDKWLKINAVCPLCKTEIGGSGFQKLLAFCGSSNPKIRNTTLVATGHHTPILPNELCSNHFVNVNIPKVPNPIKID</sequence>
<accession>B9G2W1</accession>
<keyword evidence="2 4" id="KW-0863">Zinc-finger</keyword>
<evidence type="ECO:0000256" key="3">
    <source>
        <dbReference type="ARBA" id="ARBA00022833"/>
    </source>
</evidence>
<organism evidence="8">
    <name type="scientific">Oryza sativa subsp. japonica</name>
    <name type="common">Rice</name>
    <dbReference type="NCBI Taxonomy" id="39947"/>
    <lineage>
        <taxon>Eukaryota</taxon>
        <taxon>Viridiplantae</taxon>
        <taxon>Streptophyta</taxon>
        <taxon>Embryophyta</taxon>
        <taxon>Tracheophyta</taxon>
        <taxon>Spermatophyta</taxon>
        <taxon>Magnoliopsida</taxon>
        <taxon>Liliopsida</taxon>
        <taxon>Poales</taxon>
        <taxon>Poaceae</taxon>
        <taxon>BOP clade</taxon>
        <taxon>Oryzoideae</taxon>
        <taxon>Oryzeae</taxon>
        <taxon>Oryzinae</taxon>
        <taxon>Oryza</taxon>
        <taxon>Oryza sativa</taxon>
    </lineage>
</organism>
<dbReference type="AlphaFoldDB" id="B9G2W1"/>
<protein>
    <recommendedName>
        <fullName evidence="7">RING-type domain-containing protein</fullName>
    </recommendedName>
</protein>
<dbReference type="InterPro" id="IPR001841">
    <property type="entry name" value="Znf_RING"/>
</dbReference>
<keyword evidence="6" id="KW-1133">Transmembrane helix</keyword>
<feature type="transmembrane region" description="Helical" evidence="6">
    <location>
        <begin position="259"/>
        <end position="285"/>
    </location>
</feature>
<evidence type="ECO:0000256" key="6">
    <source>
        <dbReference type="SAM" id="Phobius"/>
    </source>
</evidence>
<evidence type="ECO:0000313" key="8">
    <source>
        <dbReference type="EMBL" id="EEE69458.1"/>
    </source>
</evidence>
<feature type="transmembrane region" description="Helical" evidence="6">
    <location>
        <begin position="417"/>
        <end position="448"/>
    </location>
</feature>